<name>A0A397WQB7_9ARCH</name>
<feature type="transmembrane region" description="Helical" evidence="1">
    <location>
        <begin position="12"/>
        <end position="32"/>
    </location>
</feature>
<proteinExistence type="predicted"/>
<gene>
    <name evidence="2" type="ORF">BXU00_01995</name>
</gene>
<reference evidence="2 3" key="1">
    <citation type="journal article" date="2018" name="Syst. Appl. Microbiol.">
        <title>A new symbiotic nanoarchaeote (Candidatus Nanoclepta minutus) and its host (Zestosphaera tikiterensis gen. nov., sp. nov.) from a New Zealand hot spring.</title>
        <authorList>
            <person name="St John E."/>
            <person name="Liu Y."/>
            <person name="Podar M."/>
            <person name="Stott M.B."/>
            <person name="Meneghin J."/>
            <person name="Chen Z."/>
            <person name="Lagutin K."/>
            <person name="Mitchell K."/>
            <person name="Reysenbach A.L."/>
        </authorList>
    </citation>
    <scope>NUCLEOTIDE SEQUENCE [LARGE SCALE GENOMIC DNA]</scope>
    <source>
        <strain evidence="2">NZ3</strain>
    </source>
</reference>
<keyword evidence="1" id="KW-1133">Transmembrane helix</keyword>
<evidence type="ECO:0000313" key="3">
    <source>
        <dbReference type="Proteomes" id="UP000266622"/>
    </source>
</evidence>
<dbReference type="AlphaFoldDB" id="A0A397WQB7"/>
<organism evidence="2 3">
    <name type="scientific">Candidatus Nanoclepta minutus</name>
    <dbReference type="NCBI Taxonomy" id="1940235"/>
    <lineage>
        <taxon>Archaea</taxon>
        <taxon>Nanobdellota</taxon>
        <taxon>Candidatus Nanoclepta</taxon>
    </lineage>
</organism>
<accession>A0A397WQB7</accession>
<dbReference type="EMBL" id="MWMI01000003">
    <property type="protein sequence ID" value="RIB35283.1"/>
    <property type="molecule type" value="Genomic_DNA"/>
</dbReference>
<evidence type="ECO:0000256" key="1">
    <source>
        <dbReference type="SAM" id="Phobius"/>
    </source>
</evidence>
<evidence type="ECO:0000313" key="2">
    <source>
        <dbReference type="EMBL" id="RIB35283.1"/>
    </source>
</evidence>
<sequence length="86" mass="9861">MAGFEYKMPNLLEIALLIGYFFTILFGFLLLVKAIEFPVEGITPIADILTALYVWLGVIWLGALVILLEYTRREIVEIREIVSKKK</sequence>
<keyword evidence="1" id="KW-0812">Transmembrane</keyword>
<protein>
    <submittedName>
        <fullName evidence="2">Uncharacterized protein</fullName>
    </submittedName>
</protein>
<comment type="caution">
    <text evidence="2">The sequence shown here is derived from an EMBL/GenBank/DDBJ whole genome shotgun (WGS) entry which is preliminary data.</text>
</comment>
<dbReference type="Proteomes" id="UP000266622">
    <property type="component" value="Unassembled WGS sequence"/>
</dbReference>
<feature type="transmembrane region" description="Helical" evidence="1">
    <location>
        <begin position="52"/>
        <end position="70"/>
    </location>
</feature>
<keyword evidence="1" id="KW-0472">Membrane</keyword>